<dbReference type="Proteomes" id="UP001060919">
    <property type="component" value="Chromosome"/>
</dbReference>
<keyword evidence="1" id="KW-1133">Transmembrane helix</keyword>
<keyword evidence="1" id="KW-0472">Membrane</keyword>
<dbReference type="SUPFAM" id="SSF82185">
    <property type="entry name" value="Histone H3 K4-specific methyltransferase SET7/9 N-terminal domain"/>
    <property type="match status" value="1"/>
</dbReference>
<evidence type="ECO:0000313" key="3">
    <source>
        <dbReference type="Proteomes" id="UP001060919"/>
    </source>
</evidence>
<organism evidence="2 3">
    <name type="scientific">Aureispira anguillae</name>
    <dbReference type="NCBI Taxonomy" id="2864201"/>
    <lineage>
        <taxon>Bacteria</taxon>
        <taxon>Pseudomonadati</taxon>
        <taxon>Bacteroidota</taxon>
        <taxon>Saprospiria</taxon>
        <taxon>Saprospirales</taxon>
        <taxon>Saprospiraceae</taxon>
        <taxon>Aureispira</taxon>
    </lineage>
</organism>
<name>A0A915YCB1_9BACT</name>
<dbReference type="AlphaFoldDB" id="A0A915YCB1"/>
<proteinExistence type="predicted"/>
<accession>A0A915YCB1</accession>
<dbReference type="KEGG" id="aup:AsAng_0011370"/>
<dbReference type="PROSITE" id="PS51257">
    <property type="entry name" value="PROKAR_LIPOPROTEIN"/>
    <property type="match status" value="1"/>
</dbReference>
<keyword evidence="1" id="KW-0812">Transmembrane</keyword>
<sequence length="215" mass="24996">MKKLTINYYVFVLMNFIIVCLLLACDTQHKQPQQQDDNIKTVTAEAKKEPSKWDVALPIVVNSAMDSLILNQYKNGKKEGVWREFYEKGRLRSEGVYKDGKKEGLHREWWKNGELSLEGTYENGTANGLMKWYNEKGRLVAVGKMIEDKRSGPWKICDVHDASLCIDANFKADKREGRWKIYEGNNEVWKEQLWKNDRLVSEKCKDKKGKAVICN</sequence>
<evidence type="ECO:0008006" key="4">
    <source>
        <dbReference type="Google" id="ProtNLM"/>
    </source>
</evidence>
<dbReference type="Gene3D" id="2.20.110.10">
    <property type="entry name" value="Histone H3 K4-specific methyltransferase SET7/9 N-terminal domain"/>
    <property type="match status" value="2"/>
</dbReference>
<dbReference type="RefSeq" id="WP_264791740.1">
    <property type="nucleotide sequence ID" value="NZ_AP026867.1"/>
</dbReference>
<reference evidence="2" key="1">
    <citation type="submission" date="2022-09" db="EMBL/GenBank/DDBJ databases">
        <title>Aureispira anguillicida sp. nov., isolated from Leptocephalus of Japanese eel Anguilla japonica.</title>
        <authorList>
            <person name="Yuasa K."/>
            <person name="Mekata T."/>
            <person name="Ikunari K."/>
        </authorList>
    </citation>
    <scope>NUCLEOTIDE SEQUENCE</scope>
    <source>
        <strain evidence="2">EL160426</strain>
    </source>
</reference>
<gene>
    <name evidence="2" type="ORF">AsAng_0011370</name>
</gene>
<dbReference type="EMBL" id="AP026867">
    <property type="protein sequence ID" value="BDS10429.1"/>
    <property type="molecule type" value="Genomic_DNA"/>
</dbReference>
<feature type="transmembrane region" description="Helical" evidence="1">
    <location>
        <begin position="6"/>
        <end position="25"/>
    </location>
</feature>
<dbReference type="InterPro" id="IPR011652">
    <property type="entry name" value="MORN_2"/>
</dbReference>
<keyword evidence="3" id="KW-1185">Reference proteome</keyword>
<protein>
    <recommendedName>
        <fullName evidence="4">Toxin-antitoxin system YwqK family antitoxin</fullName>
    </recommendedName>
</protein>
<evidence type="ECO:0000313" key="2">
    <source>
        <dbReference type="EMBL" id="BDS10429.1"/>
    </source>
</evidence>
<dbReference type="Pfam" id="PF07661">
    <property type="entry name" value="MORN_2"/>
    <property type="match status" value="2"/>
</dbReference>
<evidence type="ECO:0000256" key="1">
    <source>
        <dbReference type="SAM" id="Phobius"/>
    </source>
</evidence>